<dbReference type="Proteomes" id="UP001159363">
    <property type="component" value="Chromosome 6"/>
</dbReference>
<evidence type="ECO:0000313" key="2">
    <source>
        <dbReference type="Proteomes" id="UP001159363"/>
    </source>
</evidence>
<comment type="caution">
    <text evidence="1">The sequence shown here is derived from an EMBL/GenBank/DDBJ whole genome shotgun (WGS) entry which is preliminary data.</text>
</comment>
<reference evidence="1 2" key="1">
    <citation type="submission" date="2023-02" db="EMBL/GenBank/DDBJ databases">
        <title>LHISI_Scaffold_Assembly.</title>
        <authorList>
            <person name="Stuart O.P."/>
            <person name="Cleave R."/>
            <person name="Magrath M.J.L."/>
            <person name="Mikheyev A.S."/>
        </authorList>
    </citation>
    <scope>NUCLEOTIDE SEQUENCE [LARGE SCALE GENOMIC DNA]</scope>
    <source>
        <strain evidence="1">Daus_M_001</strain>
        <tissue evidence="1">Leg muscle</tissue>
    </source>
</reference>
<sequence>MKQFPCLHSKKAEEKKVLTKFTKLKEFGIGQIHLAADLFNPAAQGNKLKPTELIDTVGFICEVGHLMGLNVVKIRQDLADYRDKEGLWRCQFIWDGVANNELNPIL</sequence>
<accession>A0ABQ9H3Z9</accession>
<proteinExistence type="predicted"/>
<dbReference type="EMBL" id="JARBHB010000007">
    <property type="protein sequence ID" value="KAJ8879014.1"/>
    <property type="molecule type" value="Genomic_DNA"/>
</dbReference>
<name>A0ABQ9H3Z9_9NEOP</name>
<organism evidence="1 2">
    <name type="scientific">Dryococelus australis</name>
    <dbReference type="NCBI Taxonomy" id="614101"/>
    <lineage>
        <taxon>Eukaryota</taxon>
        <taxon>Metazoa</taxon>
        <taxon>Ecdysozoa</taxon>
        <taxon>Arthropoda</taxon>
        <taxon>Hexapoda</taxon>
        <taxon>Insecta</taxon>
        <taxon>Pterygota</taxon>
        <taxon>Neoptera</taxon>
        <taxon>Polyneoptera</taxon>
        <taxon>Phasmatodea</taxon>
        <taxon>Verophasmatodea</taxon>
        <taxon>Anareolatae</taxon>
        <taxon>Phasmatidae</taxon>
        <taxon>Eurycanthinae</taxon>
        <taxon>Dryococelus</taxon>
    </lineage>
</organism>
<evidence type="ECO:0000313" key="1">
    <source>
        <dbReference type="EMBL" id="KAJ8879014.1"/>
    </source>
</evidence>
<gene>
    <name evidence="1" type="ORF">PR048_019620</name>
</gene>
<protein>
    <submittedName>
        <fullName evidence="1">Uncharacterized protein</fullName>
    </submittedName>
</protein>
<keyword evidence="2" id="KW-1185">Reference proteome</keyword>